<proteinExistence type="predicted"/>
<dbReference type="RefSeq" id="WP_175233048.1">
    <property type="nucleotide sequence ID" value="NZ_CADIKH010000121.1"/>
</dbReference>
<dbReference type="InterPro" id="IPR011761">
    <property type="entry name" value="ATP-grasp"/>
</dbReference>
<evidence type="ECO:0000313" key="4">
    <source>
        <dbReference type="Proteomes" id="UP000494363"/>
    </source>
</evidence>
<sequence>MSSTHLIVTLDGIDAQQGAAQLRKWGKPIHWFDRSEFLAETAQPGVPEFRAHRRVHYAGMPVLSGHRDLSGFAVTFAPEDDHAERPWQHHPALRLLASDGAAVAFAADKLSVLRLFDDARVRYPIVLTVPGGNPRLATEIWHALGNAPVVVQRRENNLIGRGTWLAKSPRLLADRLRQCTGHELRVSRYIEGLAVTVTACITSQDILVSGLSHQLVGIPTLGASWGAHCGNQLLHPDELPVGAADEIQQAGRRVGSALRTRGYLGTFGLDWIVDPTGAVYAIEINPRFQTVVSIVQAQEITCGLMPTLGTHVLALGGNPCLPRVERSGRFYPLSQFVMHAPRDGVIASTISSGCYRLDGRQLYPIPDRPLIELTDHEARVWVHAPRGAQVHTGDETMLVQFAHRISPLTSRGKLHADATRWISALSPQFKET</sequence>
<dbReference type="EMBL" id="CADIKH010000121">
    <property type="protein sequence ID" value="CAB3774472.1"/>
    <property type="molecule type" value="Genomic_DNA"/>
</dbReference>
<dbReference type="PROSITE" id="PS50975">
    <property type="entry name" value="ATP_GRASP"/>
    <property type="match status" value="1"/>
</dbReference>
<dbReference type="InterPro" id="IPR003806">
    <property type="entry name" value="ATP-grasp_PylC-type"/>
</dbReference>
<protein>
    <recommendedName>
        <fullName evidence="2">ATP-grasp domain-containing protein</fullName>
    </recommendedName>
</protein>
<keyword evidence="4" id="KW-1185">Reference proteome</keyword>
<name>A0A6J5F9Z8_9BURK</name>
<dbReference type="GO" id="GO:0046872">
    <property type="term" value="F:metal ion binding"/>
    <property type="evidence" value="ECO:0007669"/>
    <property type="project" value="InterPro"/>
</dbReference>
<feature type="domain" description="ATP-grasp" evidence="2">
    <location>
        <begin position="113"/>
        <end position="313"/>
    </location>
</feature>
<dbReference type="AlphaFoldDB" id="A0A6J5F9Z8"/>
<organism evidence="3 4">
    <name type="scientific">Paraburkholderia humisilvae</name>
    <dbReference type="NCBI Taxonomy" id="627669"/>
    <lineage>
        <taxon>Bacteria</taxon>
        <taxon>Pseudomonadati</taxon>
        <taxon>Pseudomonadota</taxon>
        <taxon>Betaproteobacteria</taxon>
        <taxon>Burkholderiales</taxon>
        <taxon>Burkholderiaceae</taxon>
        <taxon>Paraburkholderia</taxon>
    </lineage>
</organism>
<evidence type="ECO:0000259" key="2">
    <source>
        <dbReference type="PROSITE" id="PS50975"/>
    </source>
</evidence>
<dbReference type="SUPFAM" id="SSF56059">
    <property type="entry name" value="Glutathione synthetase ATP-binding domain-like"/>
    <property type="match status" value="1"/>
</dbReference>
<dbReference type="Pfam" id="PF02655">
    <property type="entry name" value="ATP-grasp_3"/>
    <property type="match status" value="1"/>
</dbReference>
<dbReference type="Gene3D" id="3.30.470.20">
    <property type="entry name" value="ATP-grasp fold, B domain"/>
    <property type="match status" value="1"/>
</dbReference>
<keyword evidence="1" id="KW-0067">ATP-binding</keyword>
<reference evidence="3 4" key="1">
    <citation type="submission" date="2020-04" db="EMBL/GenBank/DDBJ databases">
        <authorList>
            <person name="De Canck E."/>
        </authorList>
    </citation>
    <scope>NUCLEOTIDE SEQUENCE [LARGE SCALE GENOMIC DNA]</scope>
    <source>
        <strain evidence="3 4">LMG 29542</strain>
    </source>
</reference>
<keyword evidence="1" id="KW-0547">Nucleotide-binding</keyword>
<gene>
    <name evidence="3" type="ORF">LMG29542_07849</name>
</gene>
<accession>A0A6J5F9Z8</accession>
<dbReference type="GO" id="GO:0005524">
    <property type="term" value="F:ATP binding"/>
    <property type="evidence" value="ECO:0007669"/>
    <property type="project" value="UniProtKB-UniRule"/>
</dbReference>
<evidence type="ECO:0000313" key="3">
    <source>
        <dbReference type="EMBL" id="CAB3774472.1"/>
    </source>
</evidence>
<dbReference type="Proteomes" id="UP000494363">
    <property type="component" value="Unassembled WGS sequence"/>
</dbReference>
<evidence type="ECO:0000256" key="1">
    <source>
        <dbReference type="PROSITE-ProRule" id="PRU00409"/>
    </source>
</evidence>